<reference evidence="10 11" key="1">
    <citation type="submission" date="2020-07" db="EMBL/GenBank/DDBJ databases">
        <title>Facklamia lactis sp. nov., isolated from raw milk.</title>
        <authorList>
            <person name="Doll E.V."/>
            <person name="Huptas C."/>
            <person name="Staib L."/>
            <person name="Wenning M."/>
            <person name="Scherer S."/>
        </authorList>
    </citation>
    <scope>NUCLEOTIDE SEQUENCE [LARGE SCALE GENOMIC DNA]</scope>
    <source>
        <strain evidence="10 11">DSM 104272</strain>
    </source>
</reference>
<evidence type="ECO:0000313" key="10">
    <source>
        <dbReference type="EMBL" id="MBG9978872.1"/>
    </source>
</evidence>
<dbReference type="Pfam" id="PF00890">
    <property type="entry name" value="FAD_binding_2"/>
    <property type="match status" value="1"/>
</dbReference>
<evidence type="ECO:0000259" key="9">
    <source>
        <dbReference type="SMART" id="SM00900"/>
    </source>
</evidence>
<organism evidence="10 11">
    <name type="scientific">Ruoffia tabacinasalis</name>
    <dbReference type="NCBI Taxonomy" id="87458"/>
    <lineage>
        <taxon>Bacteria</taxon>
        <taxon>Bacillati</taxon>
        <taxon>Bacillota</taxon>
        <taxon>Bacilli</taxon>
        <taxon>Lactobacillales</taxon>
        <taxon>Aerococcaceae</taxon>
        <taxon>Ruoffia</taxon>
    </lineage>
</organism>
<proteinExistence type="predicted"/>
<evidence type="ECO:0000256" key="3">
    <source>
        <dbReference type="ARBA" id="ARBA00013137"/>
    </source>
</evidence>
<keyword evidence="6" id="KW-0274">FAD</keyword>
<dbReference type="Pfam" id="PF04205">
    <property type="entry name" value="FMN_bind"/>
    <property type="match status" value="1"/>
</dbReference>
<evidence type="ECO:0000256" key="8">
    <source>
        <dbReference type="ARBA" id="ARBA00049922"/>
    </source>
</evidence>
<dbReference type="Proteomes" id="UP000823401">
    <property type="component" value="Unassembled WGS sequence"/>
</dbReference>
<evidence type="ECO:0000256" key="1">
    <source>
        <dbReference type="ARBA" id="ARBA00001917"/>
    </source>
</evidence>
<keyword evidence="5" id="KW-0285">Flavoprotein</keyword>
<comment type="cofactor">
    <cofactor evidence="1">
        <name>FMN</name>
        <dbReference type="ChEBI" id="CHEBI:58210"/>
    </cofactor>
</comment>
<dbReference type="PANTHER" id="PTHR43400:SF10">
    <property type="entry name" value="3-OXOSTEROID 1-DEHYDROGENASE"/>
    <property type="match status" value="1"/>
</dbReference>
<gene>
    <name evidence="10" type="ORF">HYQ42_08705</name>
</gene>
<dbReference type="InterPro" id="IPR050315">
    <property type="entry name" value="FAD-oxidoreductase_2"/>
</dbReference>
<feature type="domain" description="FMN-binding" evidence="9">
    <location>
        <begin position="10"/>
        <end position="83"/>
    </location>
</feature>
<keyword evidence="7" id="KW-0560">Oxidoreductase</keyword>
<dbReference type="RefSeq" id="WP_197104919.1">
    <property type="nucleotide sequence ID" value="NZ_JACCEL010000021.1"/>
</dbReference>
<dbReference type="PRINTS" id="PR00411">
    <property type="entry name" value="PNDRDTASEI"/>
</dbReference>
<comment type="cofactor">
    <cofactor evidence="2">
        <name>FAD</name>
        <dbReference type="ChEBI" id="CHEBI:57692"/>
    </cofactor>
</comment>
<evidence type="ECO:0000256" key="4">
    <source>
        <dbReference type="ARBA" id="ARBA00015872"/>
    </source>
</evidence>
<dbReference type="Gene3D" id="3.90.700.10">
    <property type="entry name" value="Succinate dehydrogenase/fumarate reductase flavoprotein, catalytic domain"/>
    <property type="match status" value="1"/>
</dbReference>
<protein>
    <recommendedName>
        <fullName evidence="4">Urocanate reductase</fullName>
        <ecNumber evidence="3">1.3.99.33</ecNumber>
    </recommendedName>
</protein>
<evidence type="ECO:0000256" key="7">
    <source>
        <dbReference type="ARBA" id="ARBA00023002"/>
    </source>
</evidence>
<name>A0ABS0LKV0_9LACT</name>
<comment type="catalytic activity">
    <reaction evidence="8">
        <text>dihydrourocanate + A = urocanate + AH2</text>
        <dbReference type="Rhea" id="RHEA:36059"/>
        <dbReference type="ChEBI" id="CHEBI:13193"/>
        <dbReference type="ChEBI" id="CHEBI:17499"/>
        <dbReference type="ChEBI" id="CHEBI:27247"/>
        <dbReference type="ChEBI" id="CHEBI:72991"/>
        <dbReference type="EC" id="1.3.99.33"/>
    </reaction>
</comment>
<dbReference type="InterPro" id="IPR036188">
    <property type="entry name" value="FAD/NAD-bd_sf"/>
</dbReference>
<dbReference type="PANTHER" id="PTHR43400">
    <property type="entry name" value="FUMARATE REDUCTASE"/>
    <property type="match status" value="1"/>
</dbReference>
<dbReference type="Gene3D" id="3.50.50.60">
    <property type="entry name" value="FAD/NAD(P)-binding domain"/>
    <property type="match status" value="1"/>
</dbReference>
<dbReference type="InterPro" id="IPR007329">
    <property type="entry name" value="FMN-bd"/>
</dbReference>
<dbReference type="SUPFAM" id="SSF56425">
    <property type="entry name" value="Succinate dehydrogenase/fumarate reductase flavoprotein, catalytic domain"/>
    <property type="match status" value="1"/>
</dbReference>
<dbReference type="SMART" id="SM00900">
    <property type="entry name" value="FMN_bind"/>
    <property type="match status" value="1"/>
</dbReference>
<dbReference type="EMBL" id="JACCEL010000021">
    <property type="protein sequence ID" value="MBG9978872.1"/>
    <property type="molecule type" value="Genomic_DNA"/>
</dbReference>
<comment type="caution">
    <text evidence="10">The sequence shown here is derived from an EMBL/GenBank/DDBJ whole genome shotgun (WGS) entry which is preliminary data.</text>
</comment>
<sequence length="606" mass="64769">MDVFMGKAQGFHGPITAKLTLENDKILKAESEHTKSAYIGDLGIQRLLKRIESEQSLDVDVISGATYSTNAYLTAAKKAVSVAKGKLSQEDALNLNISLENSKDNQVDTVSSASITSHDEVNTSVAREAVYMSNNPDLFDELFDVVIAGSGGAGLSAAVESARGGLKTIIFEKAGIPGGTTNASGGVIQAAGTKYQKEFTDFKDDTPKKHAQLWVKAGEGRVDESLVWDLALGAPDNIEWLVELGLEFDTVYGHAKIPYITDDLHADRIHQYKNGGQGGEGTLLTQTLLTDFIKHEGQIEYDSPVVALILDKDTSSVIGAVIEKNGKEVKVKADRGVVLATASIDHNPALAKELNDQQYYDISNSTLLSTPYDTGDGIIMGMGIGAAVSGLGGCIDFCSRTGNATNNQIPTIPMVLINGIGKRFVREDSTYAYHYRAIFQETKKHDAPTYMVFGKSSISEPGSAWTSESLKADVESGLVIKAETLEELAEKIAVPTTNLKETIEKWNSFAANKEDAEFGRLEGLKEISGPYYAMLNKASNLGSLGGLRINTDSQVINSFGQPIKGLYAAGLNAGGWVTGYYPGSGTAIAGIIHQGRKAGKHLAANN</sequence>
<evidence type="ECO:0000256" key="2">
    <source>
        <dbReference type="ARBA" id="ARBA00001974"/>
    </source>
</evidence>
<keyword evidence="11" id="KW-1185">Reference proteome</keyword>
<dbReference type="SUPFAM" id="SSF51905">
    <property type="entry name" value="FAD/NAD(P)-binding domain"/>
    <property type="match status" value="1"/>
</dbReference>
<dbReference type="Gene3D" id="3.90.1010.20">
    <property type="match status" value="1"/>
</dbReference>
<dbReference type="InterPro" id="IPR003953">
    <property type="entry name" value="FAD-dep_OxRdtase_2_FAD-bd"/>
</dbReference>
<dbReference type="InterPro" id="IPR027477">
    <property type="entry name" value="Succ_DH/fumarate_Rdtase_cat_sf"/>
</dbReference>
<accession>A0ABS0LKV0</accession>
<evidence type="ECO:0000256" key="6">
    <source>
        <dbReference type="ARBA" id="ARBA00022827"/>
    </source>
</evidence>
<evidence type="ECO:0000256" key="5">
    <source>
        <dbReference type="ARBA" id="ARBA00022630"/>
    </source>
</evidence>
<evidence type="ECO:0000313" key="11">
    <source>
        <dbReference type="Proteomes" id="UP000823401"/>
    </source>
</evidence>
<dbReference type="EC" id="1.3.99.33" evidence="3"/>